<dbReference type="EMBL" id="JQBT01000009">
    <property type="protein sequence ID" value="KRN80519.1"/>
    <property type="molecule type" value="Genomic_DNA"/>
</dbReference>
<comment type="caution">
    <text evidence="1">The sequence shown here is derived from an EMBL/GenBank/DDBJ whole genome shotgun (WGS) entry which is preliminary data.</text>
</comment>
<evidence type="ECO:0000313" key="2">
    <source>
        <dbReference type="Proteomes" id="UP000051565"/>
    </source>
</evidence>
<reference evidence="1 2" key="1">
    <citation type="journal article" date="2015" name="Genome Announc.">
        <title>Expanding the biotechnology potential of lactobacilli through comparative genomics of 213 strains and associated genera.</title>
        <authorList>
            <person name="Sun Z."/>
            <person name="Harris H.M."/>
            <person name="McCann A."/>
            <person name="Guo C."/>
            <person name="Argimon S."/>
            <person name="Zhang W."/>
            <person name="Yang X."/>
            <person name="Jeffery I.B."/>
            <person name="Cooney J.C."/>
            <person name="Kagawa T.F."/>
            <person name="Liu W."/>
            <person name="Song Y."/>
            <person name="Salvetti E."/>
            <person name="Wrobel A."/>
            <person name="Rasinkangas P."/>
            <person name="Parkhill J."/>
            <person name="Rea M.C."/>
            <person name="O'Sullivan O."/>
            <person name="Ritari J."/>
            <person name="Douillard F.P."/>
            <person name="Paul Ross R."/>
            <person name="Yang R."/>
            <person name="Briner A.E."/>
            <person name="Felis G.E."/>
            <person name="de Vos W.M."/>
            <person name="Barrangou R."/>
            <person name="Klaenhammer T.R."/>
            <person name="Caufield P.W."/>
            <person name="Cui Y."/>
            <person name="Zhang H."/>
            <person name="O'Toole P.W."/>
        </authorList>
    </citation>
    <scope>NUCLEOTIDE SEQUENCE [LARGE SCALE GENOMIC DNA]</scope>
    <source>
        <strain evidence="1 2">DSM 20690</strain>
    </source>
</reference>
<sequence length="111" mass="13000">MPISQIPSELSDPTEWLRREFINHKITIKNDPVFKKSLLNSIIRETRMGIRVDKGARRMRIDPVDATIDACYQAKLHFTDYAYADDIDNQIKRMSDEEVNDWYSNPENGLI</sequence>
<protein>
    <submittedName>
        <fullName evidence="1">Uncharacterized protein</fullName>
    </submittedName>
</protein>
<evidence type="ECO:0000313" key="1">
    <source>
        <dbReference type="EMBL" id="KRN80519.1"/>
    </source>
</evidence>
<accession>A0A0R2K217</accession>
<dbReference type="AlphaFoldDB" id="A0A0R2K217"/>
<dbReference type="STRING" id="53444.AYR59_04615"/>
<gene>
    <name evidence="1" type="ORF">IV52_GL000013</name>
</gene>
<dbReference type="PATRIC" id="fig|1122148.6.peg.18"/>
<dbReference type="Proteomes" id="UP000051565">
    <property type="component" value="Unassembled WGS sequence"/>
</dbReference>
<organism evidence="1 2">
    <name type="scientific">Fructilactobacillus lindneri DSM 20690 = JCM 11027</name>
    <dbReference type="NCBI Taxonomy" id="1122148"/>
    <lineage>
        <taxon>Bacteria</taxon>
        <taxon>Bacillati</taxon>
        <taxon>Bacillota</taxon>
        <taxon>Bacilli</taxon>
        <taxon>Lactobacillales</taxon>
        <taxon>Lactobacillaceae</taxon>
        <taxon>Fructilactobacillus</taxon>
    </lineage>
</organism>
<name>A0A0R2K217_9LACO</name>
<keyword evidence="2" id="KW-1185">Reference proteome</keyword>
<proteinExistence type="predicted"/>